<reference evidence="1" key="1">
    <citation type="submission" date="2020-05" db="EMBL/GenBank/DDBJ databases">
        <authorList>
            <person name="Chiriac C."/>
            <person name="Salcher M."/>
            <person name="Ghai R."/>
            <person name="Kavagutti S V."/>
        </authorList>
    </citation>
    <scope>NUCLEOTIDE SEQUENCE</scope>
</reference>
<evidence type="ECO:0000313" key="3">
    <source>
        <dbReference type="EMBL" id="CAB4580131.1"/>
    </source>
</evidence>
<gene>
    <name evidence="1" type="ORF">UFOPK1495_00102</name>
    <name evidence="2" type="ORF">UFOPK1603_01498</name>
    <name evidence="3" type="ORF">UFOPK1711_01117</name>
    <name evidence="4" type="ORF">UFOPK2143_00771</name>
</gene>
<organism evidence="1">
    <name type="scientific">freshwater metagenome</name>
    <dbReference type="NCBI Taxonomy" id="449393"/>
    <lineage>
        <taxon>unclassified sequences</taxon>
        <taxon>metagenomes</taxon>
        <taxon>ecological metagenomes</taxon>
    </lineage>
</organism>
<dbReference type="AlphaFoldDB" id="A0A6J6BL39"/>
<proteinExistence type="predicted"/>
<evidence type="ECO:0000313" key="4">
    <source>
        <dbReference type="EMBL" id="CAB4642314.1"/>
    </source>
</evidence>
<accession>A0A6J6BL39</accession>
<dbReference type="EMBL" id="CAEZVV010000035">
    <property type="protein sequence ID" value="CAB4642314.1"/>
    <property type="molecule type" value="Genomic_DNA"/>
</dbReference>
<evidence type="ECO:0000313" key="1">
    <source>
        <dbReference type="EMBL" id="CAB4539425.1"/>
    </source>
</evidence>
<sequence length="325" mass="35237">MSITFDGKENLTLPLLRVIRSAIDTGDGGTTQQRGMLSDLARIIFGLDSLDVDGLQPITPGEAGGVFTSVALRRRVRMFLVLFMLCRHPLSDEQLQRVEDFVDALGGDDGDPGLAQARAMVETQILEISEDLLRAWGEAVDVTAERSLRDEYGATEVAAPELVARVAAFRELPRGTLGREYVEFYKENGFALPGEEPGVPAFFVAHDMCHLIAGCGPKAQEEIALGAFLLGAKEDDDHWAYLLGVLAIMEYGSFAPPSFEAKIGTLARPGATEVVFDALLRGLNCYVDLLAVDHLAMAHLSIADIRHRFNIAAPNPPFPAFIGIA</sequence>
<evidence type="ECO:0000313" key="2">
    <source>
        <dbReference type="EMBL" id="CAB4576826.1"/>
    </source>
</evidence>
<protein>
    <submittedName>
        <fullName evidence="1">Unannotated protein</fullName>
    </submittedName>
</protein>
<name>A0A6J6BL39_9ZZZZ</name>
<dbReference type="EMBL" id="CAEZTG010000168">
    <property type="protein sequence ID" value="CAB4576826.1"/>
    <property type="molecule type" value="Genomic_DNA"/>
</dbReference>
<dbReference type="EMBL" id="CAEZTR010000064">
    <property type="protein sequence ID" value="CAB4580131.1"/>
    <property type="molecule type" value="Genomic_DNA"/>
</dbReference>
<dbReference type="EMBL" id="CAEZSU010000005">
    <property type="protein sequence ID" value="CAB4539425.1"/>
    <property type="molecule type" value="Genomic_DNA"/>
</dbReference>